<reference evidence="1" key="1">
    <citation type="submission" date="2024-05" db="EMBL/GenBank/DDBJ databases">
        <title>Isolation and characterization of Sporomusa carbonis sp. nov., a carboxydotrophic hydrogenogen in the genus of Sporomusa isolated from a charcoal burning pile.</title>
        <authorList>
            <person name="Boeer T."/>
            <person name="Rosenbaum F."/>
            <person name="Eysell L."/>
            <person name="Mueller V."/>
            <person name="Daniel R."/>
            <person name="Poehlein A."/>
        </authorList>
    </citation>
    <scope>NUCLEOTIDE SEQUENCE [LARGE SCALE GENOMIC DNA]</scope>
    <source>
        <strain evidence="1">DSM 3132</strain>
    </source>
</reference>
<evidence type="ECO:0000313" key="1">
    <source>
        <dbReference type="EMBL" id="XFO74860.1"/>
    </source>
</evidence>
<accession>A0ABZ3J9Z3</accession>
<sequence>MEASIKLAYVQIDPRRMAKLYLINKAISFEELIENIEQRYVVIPACLFHPALAGLFFGFGKNRNVKITLTLRHNLLD</sequence>
<protein>
    <submittedName>
        <fullName evidence="1">Uncharacterized protein</fullName>
    </submittedName>
</protein>
<dbReference type="Proteomes" id="UP000216052">
    <property type="component" value="Chromosome"/>
</dbReference>
<proteinExistence type="predicted"/>
<dbReference type="EMBL" id="CP155571">
    <property type="protein sequence ID" value="XFO74860.1"/>
    <property type="molecule type" value="Genomic_DNA"/>
</dbReference>
<name>A0ABZ3J9Z3_SPOA4</name>
<keyword evidence="2" id="KW-1185">Reference proteome</keyword>
<organism evidence="1 2">
    <name type="scientific">Sporomusa acidovorans (strain ATCC 49682 / DSM 3132 / Mol)</name>
    <dbReference type="NCBI Taxonomy" id="1123286"/>
    <lineage>
        <taxon>Bacteria</taxon>
        <taxon>Bacillati</taxon>
        <taxon>Bacillota</taxon>
        <taxon>Negativicutes</taxon>
        <taxon>Selenomonadales</taxon>
        <taxon>Sporomusaceae</taxon>
        <taxon>Sporomusa</taxon>
    </lineage>
</organism>
<evidence type="ECO:0000313" key="2">
    <source>
        <dbReference type="Proteomes" id="UP000216052"/>
    </source>
</evidence>
<gene>
    <name evidence="1" type="ORF">SPACI_049710</name>
</gene>